<dbReference type="SUPFAM" id="SSF103481">
    <property type="entry name" value="Multidrug resistance efflux transporter EmrE"/>
    <property type="match status" value="1"/>
</dbReference>
<keyword evidence="1" id="KW-0812">Transmembrane</keyword>
<sequence length="146" mass="14965">MSATLPILFALIAALGNALFAYGQKASAGSGNGLLFVAASALVATLLALAAAPLLGRFDPLAVWRDDGPAVLIGGFGLFLTYLGFNLLYSRFGATPYALYAVLSILTTTVGVGLLILREPVTPWHLGAVAAALVSVVLFSLGQARS</sequence>
<dbReference type="Proteomes" id="UP001597296">
    <property type="component" value="Unassembled WGS sequence"/>
</dbReference>
<keyword evidence="1" id="KW-0472">Membrane</keyword>
<feature type="transmembrane region" description="Helical" evidence="1">
    <location>
        <begin position="97"/>
        <end position="117"/>
    </location>
</feature>
<keyword evidence="1" id="KW-1133">Transmembrane helix</keyword>
<gene>
    <name evidence="2" type="ORF">ACFSNB_04100</name>
</gene>
<feature type="transmembrane region" description="Helical" evidence="1">
    <location>
        <begin position="124"/>
        <end position="144"/>
    </location>
</feature>
<keyword evidence="3" id="KW-1185">Reference proteome</keyword>
<dbReference type="RefSeq" id="WP_377314755.1">
    <property type="nucleotide sequence ID" value="NZ_JBHUIY010000005.1"/>
</dbReference>
<evidence type="ECO:0000256" key="1">
    <source>
        <dbReference type="SAM" id="Phobius"/>
    </source>
</evidence>
<evidence type="ECO:0000313" key="3">
    <source>
        <dbReference type="Proteomes" id="UP001597296"/>
    </source>
</evidence>
<reference evidence="3" key="1">
    <citation type="journal article" date="2019" name="Int. J. Syst. Evol. Microbiol.">
        <title>The Global Catalogue of Microorganisms (GCM) 10K type strain sequencing project: providing services to taxonomists for standard genome sequencing and annotation.</title>
        <authorList>
            <consortium name="The Broad Institute Genomics Platform"/>
            <consortium name="The Broad Institute Genome Sequencing Center for Infectious Disease"/>
            <person name="Wu L."/>
            <person name="Ma J."/>
        </authorList>
    </citation>
    <scope>NUCLEOTIDE SEQUENCE [LARGE SCALE GENOMIC DNA]</scope>
    <source>
        <strain evidence="3">KCTC 15012</strain>
    </source>
</reference>
<comment type="caution">
    <text evidence="2">The sequence shown here is derived from an EMBL/GenBank/DDBJ whole genome shotgun (WGS) entry which is preliminary data.</text>
</comment>
<dbReference type="EMBL" id="JBHUIY010000005">
    <property type="protein sequence ID" value="MFD2232981.1"/>
    <property type="molecule type" value="Genomic_DNA"/>
</dbReference>
<proteinExistence type="predicted"/>
<dbReference type="InterPro" id="IPR037185">
    <property type="entry name" value="EmrE-like"/>
</dbReference>
<organism evidence="2 3">
    <name type="scientific">Phaeospirillum tilakii</name>
    <dbReference type="NCBI Taxonomy" id="741673"/>
    <lineage>
        <taxon>Bacteria</taxon>
        <taxon>Pseudomonadati</taxon>
        <taxon>Pseudomonadota</taxon>
        <taxon>Alphaproteobacteria</taxon>
        <taxon>Rhodospirillales</taxon>
        <taxon>Rhodospirillaceae</taxon>
        <taxon>Phaeospirillum</taxon>
    </lineage>
</organism>
<accession>A0ABW5C7T6</accession>
<feature type="transmembrane region" description="Helical" evidence="1">
    <location>
        <begin position="33"/>
        <end position="56"/>
    </location>
</feature>
<name>A0ABW5C7T6_9PROT</name>
<feature type="transmembrane region" description="Helical" evidence="1">
    <location>
        <begin position="68"/>
        <end position="85"/>
    </location>
</feature>
<protein>
    <submittedName>
        <fullName evidence="2">EamA family transporter</fullName>
    </submittedName>
</protein>
<evidence type="ECO:0000313" key="2">
    <source>
        <dbReference type="EMBL" id="MFD2232981.1"/>
    </source>
</evidence>